<evidence type="ECO:0000313" key="5">
    <source>
        <dbReference type="Proteomes" id="UP000036756"/>
    </source>
</evidence>
<protein>
    <recommendedName>
        <fullName evidence="3">Anti-sigma factor RsgI-like middle domain-containing protein</fullName>
    </recommendedName>
</protein>
<dbReference type="Proteomes" id="UP000036756">
    <property type="component" value="Unassembled WGS sequence"/>
</dbReference>
<dbReference type="STRING" id="1121307.CLCY_3c02590"/>
<keyword evidence="2" id="KW-0732">Signal</keyword>
<feature type="region of interest" description="Disordered" evidence="1">
    <location>
        <begin position="298"/>
        <end position="337"/>
    </location>
</feature>
<feature type="compositionally biased region" description="Low complexity" evidence="1">
    <location>
        <begin position="212"/>
        <end position="254"/>
    </location>
</feature>
<evidence type="ECO:0000256" key="2">
    <source>
        <dbReference type="SAM" id="SignalP"/>
    </source>
</evidence>
<dbReference type="RefSeq" id="WP_053083289.1">
    <property type="nucleotide sequence ID" value="NZ_LFVU01000026.1"/>
</dbReference>
<feature type="signal peptide" evidence="2">
    <location>
        <begin position="1"/>
        <end position="24"/>
    </location>
</feature>
<dbReference type="PATRIC" id="fig|1121307.3.peg.1612"/>
<accession>A0A0J8DCK1</accession>
<keyword evidence="5" id="KW-1185">Reference proteome</keyword>
<feature type="chain" id="PRO_5005296431" description="Anti-sigma factor RsgI-like middle domain-containing protein" evidence="2">
    <location>
        <begin position="25"/>
        <end position="337"/>
    </location>
</feature>
<evidence type="ECO:0000313" key="4">
    <source>
        <dbReference type="EMBL" id="KMT21988.1"/>
    </source>
</evidence>
<organism evidence="4 5">
    <name type="scientific">Clostridium cylindrosporum DSM 605</name>
    <dbReference type="NCBI Taxonomy" id="1121307"/>
    <lineage>
        <taxon>Bacteria</taxon>
        <taxon>Bacillati</taxon>
        <taxon>Bacillota</taxon>
        <taxon>Clostridia</taxon>
        <taxon>Eubacteriales</taxon>
        <taxon>Clostridiaceae</taxon>
        <taxon>Clostridium</taxon>
    </lineage>
</organism>
<dbReference type="AlphaFoldDB" id="A0A0J8DCK1"/>
<proteinExistence type="predicted"/>
<dbReference type="InterPro" id="IPR055431">
    <property type="entry name" value="RsgI_M"/>
</dbReference>
<evidence type="ECO:0000259" key="3">
    <source>
        <dbReference type="Pfam" id="PF23750"/>
    </source>
</evidence>
<evidence type="ECO:0000256" key="1">
    <source>
        <dbReference type="SAM" id="MobiDB-lite"/>
    </source>
</evidence>
<feature type="region of interest" description="Disordered" evidence="1">
    <location>
        <begin position="202"/>
        <end position="275"/>
    </location>
</feature>
<feature type="compositionally biased region" description="Basic and acidic residues" evidence="1">
    <location>
        <begin position="255"/>
        <end position="272"/>
    </location>
</feature>
<reference evidence="4 5" key="1">
    <citation type="submission" date="2015-06" db="EMBL/GenBank/DDBJ databases">
        <title>Draft genome sequence of the purine-degrading Clostridium cylindrosporum HC-1 (DSM 605).</title>
        <authorList>
            <person name="Poehlein A."/>
            <person name="Schiel-Bengelsdorf B."/>
            <person name="Bengelsdorf F."/>
            <person name="Daniel R."/>
            <person name="Duerre P."/>
        </authorList>
    </citation>
    <scope>NUCLEOTIDE SEQUENCE [LARGE SCALE GENOMIC DNA]</scope>
    <source>
        <strain evidence="4 5">DSM 605</strain>
    </source>
</reference>
<feature type="domain" description="Anti-sigma factor RsgI-like middle" evidence="3">
    <location>
        <begin position="30"/>
        <end position="164"/>
    </location>
</feature>
<dbReference type="Pfam" id="PF23750">
    <property type="entry name" value="RsgI_M"/>
    <property type="match status" value="1"/>
</dbReference>
<comment type="caution">
    <text evidence="4">The sequence shown here is derived from an EMBL/GenBank/DDBJ whole genome shotgun (WGS) entry which is preliminary data.</text>
</comment>
<sequence>MKKKIAIATCMAVLCLGGGGAAYAQYKTPVSYLSLDINPSVEIGVNAFGKVIKVEGSNKDGSKILNGVKITGLNVKKAVNTLLLSAIQKNYIAKDGSSVVALTAETDDKETSNEIKTAAEAGATEALKESDKTAAIAKGEVSLSLREEAMKYNITPGKLNLIKKLQVLDKTATVEKYKDESVKNIMYAIKVKKGKGNVANKAETTVTDKTEGTTASTTNTPGTSTTPTTSTNTNTTTDTTKTTATTPGTTTTDTTTDKTDVSTKDNVEETKKATSTKTKNITVVNKNKTMTINKTMTKSNNTTTKSMVKTTVKNTSNNKTNNASANGKASSNGKGNK</sequence>
<gene>
    <name evidence="4" type="ORF">CLCY_3c02590</name>
</gene>
<dbReference type="OrthoDB" id="9800626at2"/>
<name>A0A0J8DCK1_CLOCY</name>
<dbReference type="EMBL" id="LFVU01000026">
    <property type="protein sequence ID" value="KMT21988.1"/>
    <property type="molecule type" value="Genomic_DNA"/>
</dbReference>